<evidence type="ECO:0000256" key="3">
    <source>
        <dbReference type="ARBA" id="ARBA00022692"/>
    </source>
</evidence>
<dbReference type="GO" id="GO:0005221">
    <property type="term" value="F:intracellularly cyclic nucleotide-activated monoatomic cation channel activity"/>
    <property type="evidence" value="ECO:0007669"/>
    <property type="project" value="InterPro"/>
</dbReference>
<dbReference type="Proteomes" id="UP000708148">
    <property type="component" value="Unassembled WGS sequence"/>
</dbReference>
<dbReference type="InterPro" id="IPR018488">
    <property type="entry name" value="cNMP-bd_CS"/>
</dbReference>
<dbReference type="Gene3D" id="2.60.120.10">
    <property type="entry name" value="Jelly Rolls"/>
    <property type="match status" value="1"/>
</dbReference>
<evidence type="ECO:0000256" key="6">
    <source>
        <dbReference type="ARBA" id="ARBA00023136"/>
    </source>
</evidence>
<dbReference type="InterPro" id="IPR050866">
    <property type="entry name" value="CNG_cation_channel"/>
</dbReference>
<keyword evidence="7" id="KW-1071">Ligand-gated ion channel</keyword>
<protein>
    <recommendedName>
        <fullName evidence="9">Cyclic nucleotide-binding domain-containing protein</fullName>
    </recommendedName>
</protein>
<dbReference type="CDD" id="cd00038">
    <property type="entry name" value="CAP_ED"/>
    <property type="match status" value="1"/>
</dbReference>
<reference evidence="10" key="1">
    <citation type="submission" date="2020-12" db="EMBL/GenBank/DDBJ databases">
        <authorList>
            <person name="Iha C."/>
        </authorList>
    </citation>
    <scope>NUCLEOTIDE SEQUENCE</scope>
</reference>
<dbReference type="PANTHER" id="PTHR45638">
    <property type="entry name" value="CYCLIC NUCLEOTIDE-GATED CATION CHANNEL SUBUNIT A"/>
    <property type="match status" value="1"/>
</dbReference>
<dbReference type="PANTHER" id="PTHR45638:SF11">
    <property type="entry name" value="CYCLIC NUCLEOTIDE-GATED CATION CHANNEL SUBUNIT A"/>
    <property type="match status" value="1"/>
</dbReference>
<dbReference type="InterPro" id="IPR018490">
    <property type="entry name" value="cNMP-bd_dom_sf"/>
</dbReference>
<comment type="subcellular location">
    <subcellularLocation>
        <location evidence="1">Membrane</location>
        <topology evidence="1">Multi-pass membrane protein</topology>
    </subcellularLocation>
</comment>
<evidence type="ECO:0000259" key="9">
    <source>
        <dbReference type="PROSITE" id="PS50042"/>
    </source>
</evidence>
<evidence type="ECO:0000313" key="10">
    <source>
        <dbReference type="EMBL" id="CAD7696758.1"/>
    </source>
</evidence>
<feature type="non-terminal residue" evidence="10">
    <location>
        <position position="1"/>
    </location>
</feature>
<feature type="domain" description="Cyclic nucleotide-binding" evidence="9">
    <location>
        <begin position="6"/>
        <end position="175"/>
    </location>
</feature>
<evidence type="ECO:0000256" key="2">
    <source>
        <dbReference type="ARBA" id="ARBA00022448"/>
    </source>
</evidence>
<keyword evidence="6" id="KW-0472">Membrane</keyword>
<name>A0A8S1INW5_9CHLO</name>
<feature type="non-terminal residue" evidence="10">
    <location>
        <position position="206"/>
    </location>
</feature>
<dbReference type="Pfam" id="PF00027">
    <property type="entry name" value="cNMP_binding"/>
    <property type="match status" value="2"/>
</dbReference>
<dbReference type="InterPro" id="IPR014710">
    <property type="entry name" value="RmlC-like_jellyroll"/>
</dbReference>
<dbReference type="PROSITE" id="PS50042">
    <property type="entry name" value="CNMP_BINDING_3"/>
    <property type="match status" value="1"/>
</dbReference>
<dbReference type="SUPFAM" id="SSF51206">
    <property type="entry name" value="cAMP-binding domain-like"/>
    <property type="match status" value="1"/>
</dbReference>
<proteinExistence type="predicted"/>
<dbReference type="PROSITE" id="PS00888">
    <property type="entry name" value="CNMP_BINDING_1"/>
    <property type="match status" value="1"/>
</dbReference>
<organism evidence="10 11">
    <name type="scientific">Ostreobium quekettii</name>
    <dbReference type="NCBI Taxonomy" id="121088"/>
    <lineage>
        <taxon>Eukaryota</taxon>
        <taxon>Viridiplantae</taxon>
        <taxon>Chlorophyta</taxon>
        <taxon>core chlorophytes</taxon>
        <taxon>Ulvophyceae</taxon>
        <taxon>TCBD clade</taxon>
        <taxon>Bryopsidales</taxon>
        <taxon>Ostreobineae</taxon>
        <taxon>Ostreobiaceae</taxon>
        <taxon>Ostreobium</taxon>
    </lineage>
</organism>
<gene>
    <name evidence="10" type="ORF">OSTQU699_LOCUS2118</name>
</gene>
<evidence type="ECO:0000256" key="4">
    <source>
        <dbReference type="ARBA" id="ARBA00022989"/>
    </source>
</evidence>
<keyword evidence="4" id="KW-1133">Transmembrane helix</keyword>
<dbReference type="OrthoDB" id="2019079at2759"/>
<keyword evidence="2" id="KW-0813">Transport</keyword>
<accession>A0A8S1INW5</accession>
<comment type="caution">
    <text evidence="10">The sequence shown here is derived from an EMBL/GenBank/DDBJ whole genome shotgun (WGS) entry which is preliminary data.</text>
</comment>
<keyword evidence="5" id="KW-0406">Ion transport</keyword>
<dbReference type="AlphaFoldDB" id="A0A8S1INW5"/>
<sequence>LKKLPFFQGKDPQFIVNIVTALKLEYYAPGDVVVRQGDPGNVMYFIGKGRLEVRLYISGSSEEIARDPVGKISEAPILPSSAVKPAMGAASYDFLSASRHRMSCVGPAETYRKLGVLSAGEYFGEYSCMLGEYRTATVVADQFCELYSLSRADLDEILEDLPELAKEFLKMVENYMQKGEVDIRGKRLSKVGYFSQEEMVAAAADG</sequence>
<evidence type="ECO:0000256" key="8">
    <source>
        <dbReference type="ARBA" id="ARBA00023303"/>
    </source>
</evidence>
<evidence type="ECO:0000256" key="1">
    <source>
        <dbReference type="ARBA" id="ARBA00004141"/>
    </source>
</evidence>
<dbReference type="SMART" id="SM00100">
    <property type="entry name" value="cNMP"/>
    <property type="match status" value="1"/>
</dbReference>
<keyword evidence="8" id="KW-0407">Ion channel</keyword>
<keyword evidence="11" id="KW-1185">Reference proteome</keyword>
<keyword evidence="3" id="KW-0812">Transmembrane</keyword>
<evidence type="ECO:0000256" key="5">
    <source>
        <dbReference type="ARBA" id="ARBA00023065"/>
    </source>
</evidence>
<dbReference type="GO" id="GO:0016020">
    <property type="term" value="C:membrane"/>
    <property type="evidence" value="ECO:0007669"/>
    <property type="project" value="UniProtKB-SubCell"/>
</dbReference>
<dbReference type="GO" id="GO:0044877">
    <property type="term" value="F:protein-containing complex binding"/>
    <property type="evidence" value="ECO:0007669"/>
    <property type="project" value="TreeGrafter"/>
</dbReference>
<dbReference type="InterPro" id="IPR000595">
    <property type="entry name" value="cNMP-bd_dom"/>
</dbReference>
<evidence type="ECO:0000313" key="11">
    <source>
        <dbReference type="Proteomes" id="UP000708148"/>
    </source>
</evidence>
<dbReference type="EMBL" id="CAJHUC010000539">
    <property type="protein sequence ID" value="CAD7696758.1"/>
    <property type="molecule type" value="Genomic_DNA"/>
</dbReference>
<evidence type="ECO:0000256" key="7">
    <source>
        <dbReference type="ARBA" id="ARBA00023286"/>
    </source>
</evidence>